<dbReference type="AlphaFoldDB" id="A0A2I0VVU1"/>
<evidence type="ECO:0000313" key="3">
    <source>
        <dbReference type="Proteomes" id="UP000233837"/>
    </source>
</evidence>
<dbReference type="Proteomes" id="UP000233837">
    <property type="component" value="Unassembled WGS sequence"/>
</dbReference>
<name>A0A2I0VVU1_9ASPA</name>
<proteinExistence type="predicted"/>
<keyword evidence="3" id="KW-1185">Reference proteome</keyword>
<dbReference type="EMBL" id="KZ503190">
    <property type="protein sequence ID" value="PKU67519.1"/>
    <property type="molecule type" value="Genomic_DNA"/>
</dbReference>
<feature type="region of interest" description="Disordered" evidence="1">
    <location>
        <begin position="17"/>
        <end position="41"/>
    </location>
</feature>
<gene>
    <name evidence="2" type="ORF">MA16_Dca016243</name>
</gene>
<organism evidence="2 3">
    <name type="scientific">Dendrobium catenatum</name>
    <dbReference type="NCBI Taxonomy" id="906689"/>
    <lineage>
        <taxon>Eukaryota</taxon>
        <taxon>Viridiplantae</taxon>
        <taxon>Streptophyta</taxon>
        <taxon>Embryophyta</taxon>
        <taxon>Tracheophyta</taxon>
        <taxon>Spermatophyta</taxon>
        <taxon>Magnoliopsida</taxon>
        <taxon>Liliopsida</taxon>
        <taxon>Asparagales</taxon>
        <taxon>Orchidaceae</taxon>
        <taxon>Epidendroideae</taxon>
        <taxon>Malaxideae</taxon>
        <taxon>Dendrobiinae</taxon>
        <taxon>Dendrobium</taxon>
    </lineage>
</organism>
<evidence type="ECO:0000313" key="2">
    <source>
        <dbReference type="EMBL" id="PKU67519.1"/>
    </source>
</evidence>
<sequence>MDGQGMAYRAMSLQDSSDLDGTMGILGGSEEALSPKEATAGSGSLLQAKDSIEAADAGFERGFITELGETKRVDLVEGFESNSMEKIELSRFVLNPMFEPVVFNLNLEEWGELRIWAS</sequence>
<protein>
    <submittedName>
        <fullName evidence="2">Uncharacterized protein</fullName>
    </submittedName>
</protein>
<reference evidence="2 3" key="2">
    <citation type="journal article" date="2017" name="Nature">
        <title>The Apostasia genome and the evolution of orchids.</title>
        <authorList>
            <person name="Zhang G.Q."/>
            <person name="Liu K.W."/>
            <person name="Li Z."/>
            <person name="Lohaus R."/>
            <person name="Hsiao Y.Y."/>
            <person name="Niu S.C."/>
            <person name="Wang J.Y."/>
            <person name="Lin Y.C."/>
            <person name="Xu Q."/>
            <person name="Chen L.J."/>
            <person name="Yoshida K."/>
            <person name="Fujiwara S."/>
            <person name="Wang Z.W."/>
            <person name="Zhang Y.Q."/>
            <person name="Mitsuda N."/>
            <person name="Wang M."/>
            <person name="Liu G.H."/>
            <person name="Pecoraro L."/>
            <person name="Huang H.X."/>
            <person name="Xiao X.J."/>
            <person name="Lin M."/>
            <person name="Wu X.Y."/>
            <person name="Wu W.L."/>
            <person name="Chen Y.Y."/>
            <person name="Chang S.B."/>
            <person name="Sakamoto S."/>
            <person name="Ohme-Takagi M."/>
            <person name="Yagi M."/>
            <person name="Zeng S.J."/>
            <person name="Shen C.Y."/>
            <person name="Yeh C.M."/>
            <person name="Luo Y.B."/>
            <person name="Tsai W.C."/>
            <person name="Van de Peer Y."/>
            <person name="Liu Z.J."/>
        </authorList>
    </citation>
    <scope>NUCLEOTIDE SEQUENCE [LARGE SCALE GENOMIC DNA]</scope>
    <source>
        <tissue evidence="2">The whole plant</tissue>
    </source>
</reference>
<reference evidence="2 3" key="1">
    <citation type="journal article" date="2016" name="Sci. Rep.">
        <title>The Dendrobium catenatum Lindl. genome sequence provides insights into polysaccharide synthase, floral development and adaptive evolution.</title>
        <authorList>
            <person name="Zhang G.Q."/>
            <person name="Xu Q."/>
            <person name="Bian C."/>
            <person name="Tsai W.C."/>
            <person name="Yeh C.M."/>
            <person name="Liu K.W."/>
            <person name="Yoshida K."/>
            <person name="Zhang L.S."/>
            <person name="Chang S.B."/>
            <person name="Chen F."/>
            <person name="Shi Y."/>
            <person name="Su Y.Y."/>
            <person name="Zhang Y.Q."/>
            <person name="Chen L.J."/>
            <person name="Yin Y."/>
            <person name="Lin M."/>
            <person name="Huang H."/>
            <person name="Deng H."/>
            <person name="Wang Z.W."/>
            <person name="Zhu S.L."/>
            <person name="Zhao X."/>
            <person name="Deng C."/>
            <person name="Niu S.C."/>
            <person name="Huang J."/>
            <person name="Wang M."/>
            <person name="Liu G.H."/>
            <person name="Yang H.J."/>
            <person name="Xiao X.J."/>
            <person name="Hsiao Y.Y."/>
            <person name="Wu W.L."/>
            <person name="Chen Y.Y."/>
            <person name="Mitsuda N."/>
            <person name="Ohme-Takagi M."/>
            <person name="Luo Y.B."/>
            <person name="Van de Peer Y."/>
            <person name="Liu Z.J."/>
        </authorList>
    </citation>
    <scope>NUCLEOTIDE SEQUENCE [LARGE SCALE GENOMIC DNA]</scope>
    <source>
        <tissue evidence="2">The whole plant</tissue>
    </source>
</reference>
<accession>A0A2I0VVU1</accession>
<evidence type="ECO:0000256" key="1">
    <source>
        <dbReference type="SAM" id="MobiDB-lite"/>
    </source>
</evidence>